<evidence type="ECO:0000313" key="1">
    <source>
        <dbReference type="EMBL" id="CAA6821023.1"/>
    </source>
</evidence>
<gene>
    <name evidence="1" type="ORF">HELGO_WM44601</name>
</gene>
<sequence>MKHFKLILLTLLATLSIKAQSFYVLTGVNSYDPIVISEG</sequence>
<accession>A0A6S6TXG9</accession>
<dbReference type="EMBL" id="CACVAS010000109">
    <property type="protein sequence ID" value="CAA6821023.1"/>
    <property type="molecule type" value="Genomic_DNA"/>
</dbReference>
<protein>
    <submittedName>
        <fullName evidence="1">Uncharacterized protein</fullName>
    </submittedName>
</protein>
<reference evidence="1" key="1">
    <citation type="submission" date="2020-01" db="EMBL/GenBank/DDBJ databases">
        <authorList>
            <person name="Meier V. D."/>
            <person name="Meier V D."/>
        </authorList>
    </citation>
    <scope>NUCLEOTIDE SEQUENCE</scope>
    <source>
        <strain evidence="1">HLG_WM_MAG_01</strain>
    </source>
</reference>
<name>A0A6S6TXG9_9BACT</name>
<proteinExistence type="predicted"/>
<organism evidence="1">
    <name type="scientific">uncultured Sulfurovum sp</name>
    <dbReference type="NCBI Taxonomy" id="269237"/>
    <lineage>
        <taxon>Bacteria</taxon>
        <taxon>Pseudomonadati</taxon>
        <taxon>Campylobacterota</taxon>
        <taxon>Epsilonproteobacteria</taxon>
        <taxon>Campylobacterales</taxon>
        <taxon>Sulfurovaceae</taxon>
        <taxon>Sulfurovum</taxon>
        <taxon>environmental samples</taxon>
    </lineage>
</organism>
<feature type="non-terminal residue" evidence="1">
    <location>
        <position position="39"/>
    </location>
</feature>
<dbReference type="AlphaFoldDB" id="A0A6S6TXG9"/>